<dbReference type="AlphaFoldDB" id="A0A1V9DJM7"/>
<reference evidence="1 2" key="1">
    <citation type="submission" date="2017-02" db="EMBL/GenBank/DDBJ databases">
        <title>Whole genome shotgun sequence of Pantoea agglomerans strain AS1 isolated from a cycad, Zamia floridana in Central Florida, USA.</title>
        <authorList>
            <person name="Lata P."/>
            <person name="Govindarajan S."/>
            <person name="Qi F."/>
            <person name="Li J.-L."/>
            <person name="Maurya S.K."/>
            <person name="Sahoo M.K."/>
        </authorList>
    </citation>
    <scope>NUCLEOTIDE SEQUENCE [LARGE SCALE GENOMIC DNA]</scope>
    <source>
        <strain evidence="1 2">AS1</strain>
    </source>
</reference>
<comment type="caution">
    <text evidence="1">The sequence shown here is derived from an EMBL/GenBank/DDBJ whole genome shotgun (WGS) entry which is preliminary data.</text>
</comment>
<dbReference type="RefSeq" id="WP_081138802.1">
    <property type="nucleotide sequence ID" value="NZ_MWUE01000014.1"/>
</dbReference>
<name>A0A1V9DJM7_9GAMM</name>
<protein>
    <submittedName>
        <fullName evidence="1">Uncharacterized protein</fullName>
    </submittedName>
</protein>
<dbReference type="OrthoDB" id="6539798at2"/>
<dbReference type="EMBL" id="MWUE01000014">
    <property type="protein sequence ID" value="OQP34057.1"/>
    <property type="molecule type" value="Genomic_DNA"/>
</dbReference>
<keyword evidence="2" id="KW-1185">Reference proteome</keyword>
<proteinExistence type="predicted"/>
<accession>A0A1V9DJM7</accession>
<dbReference type="Proteomes" id="UP000192769">
    <property type="component" value="Unassembled WGS sequence"/>
</dbReference>
<sequence>MQNREVAAKVIETLFDVAEKLYASMDMTDACLQEGKISKEEADAYRTALMNLLEEMDHAIVSPIFGIHSDLRPTCCCCTESEQDEAGLQP</sequence>
<evidence type="ECO:0000313" key="2">
    <source>
        <dbReference type="Proteomes" id="UP000192769"/>
    </source>
</evidence>
<gene>
    <name evidence="1" type="ORF">B2J69_09740</name>
</gene>
<evidence type="ECO:0000313" key="1">
    <source>
        <dbReference type="EMBL" id="OQP34057.1"/>
    </source>
</evidence>
<organism evidence="1 2">
    <name type="scientific">Pantoea latae</name>
    <dbReference type="NCBI Taxonomy" id="1964541"/>
    <lineage>
        <taxon>Bacteria</taxon>
        <taxon>Pseudomonadati</taxon>
        <taxon>Pseudomonadota</taxon>
        <taxon>Gammaproteobacteria</taxon>
        <taxon>Enterobacterales</taxon>
        <taxon>Erwiniaceae</taxon>
        <taxon>Pantoea</taxon>
    </lineage>
</organism>